<sequence>MFIAYLTTLLSTAYKVPGEIDPQKSFMELDVDSLSLAELGAHLEDELGVSVEEEELSAVTTVAELAELLEARGAVIPA</sequence>
<feature type="domain" description="Carrier" evidence="1">
    <location>
        <begin position="1"/>
        <end position="73"/>
    </location>
</feature>
<name>A0A926L787_9ACTN</name>
<gene>
    <name evidence="2" type="ORF">H0H10_33030</name>
</gene>
<protein>
    <submittedName>
        <fullName evidence="2">Acyl carrier protein</fullName>
    </submittedName>
</protein>
<dbReference type="RefSeq" id="WP_188184857.1">
    <property type="nucleotide sequence ID" value="NZ_JACVQF010000227.1"/>
</dbReference>
<reference evidence="2" key="1">
    <citation type="submission" date="2020-09" db="EMBL/GenBank/DDBJ databases">
        <title>Streptomyces grisecoloratus sp. nov., isolated from cotton soil.</title>
        <authorList>
            <person name="Xing L."/>
        </authorList>
    </citation>
    <scope>NUCLEOTIDE SEQUENCE</scope>
    <source>
        <strain evidence="2">TRM S81-3</strain>
    </source>
</reference>
<dbReference type="PROSITE" id="PS50075">
    <property type="entry name" value="CARRIER"/>
    <property type="match status" value="1"/>
</dbReference>
<dbReference type="InterPro" id="IPR009081">
    <property type="entry name" value="PP-bd_ACP"/>
</dbReference>
<accession>A0A926L787</accession>
<evidence type="ECO:0000313" key="3">
    <source>
        <dbReference type="Proteomes" id="UP000621210"/>
    </source>
</evidence>
<comment type="caution">
    <text evidence="2">The sequence shown here is derived from an EMBL/GenBank/DDBJ whole genome shotgun (WGS) entry which is preliminary data.</text>
</comment>
<dbReference type="SUPFAM" id="SSF47336">
    <property type="entry name" value="ACP-like"/>
    <property type="match status" value="1"/>
</dbReference>
<dbReference type="EMBL" id="JACVQF010000227">
    <property type="protein sequence ID" value="MBD0423930.1"/>
    <property type="molecule type" value="Genomic_DNA"/>
</dbReference>
<keyword evidence="3" id="KW-1185">Reference proteome</keyword>
<reference evidence="2" key="2">
    <citation type="submission" date="2020-09" db="EMBL/GenBank/DDBJ databases">
        <authorList>
            <person name="Luo X."/>
        </authorList>
    </citation>
    <scope>NUCLEOTIDE SEQUENCE</scope>
    <source>
        <strain evidence="2">TRM S81-3</strain>
    </source>
</reference>
<dbReference type="InterPro" id="IPR036736">
    <property type="entry name" value="ACP-like_sf"/>
</dbReference>
<proteinExistence type="predicted"/>
<organism evidence="2 3">
    <name type="scientific">Streptomyces griseicoloratus</name>
    <dbReference type="NCBI Taxonomy" id="2752516"/>
    <lineage>
        <taxon>Bacteria</taxon>
        <taxon>Bacillati</taxon>
        <taxon>Actinomycetota</taxon>
        <taxon>Actinomycetes</taxon>
        <taxon>Kitasatosporales</taxon>
        <taxon>Streptomycetaceae</taxon>
        <taxon>Streptomyces</taxon>
    </lineage>
</organism>
<dbReference type="AlphaFoldDB" id="A0A926L787"/>
<evidence type="ECO:0000313" key="2">
    <source>
        <dbReference type="EMBL" id="MBD0423930.1"/>
    </source>
</evidence>
<evidence type="ECO:0000259" key="1">
    <source>
        <dbReference type="PROSITE" id="PS50075"/>
    </source>
</evidence>
<dbReference type="Pfam" id="PF00550">
    <property type="entry name" value="PP-binding"/>
    <property type="match status" value="1"/>
</dbReference>
<dbReference type="Gene3D" id="1.10.1200.10">
    <property type="entry name" value="ACP-like"/>
    <property type="match status" value="1"/>
</dbReference>
<dbReference type="Proteomes" id="UP000621210">
    <property type="component" value="Unassembled WGS sequence"/>
</dbReference>